<protein>
    <submittedName>
        <fullName evidence="1">Uncharacterized protein</fullName>
    </submittedName>
</protein>
<dbReference type="AlphaFoldDB" id="A0A0F9II81"/>
<evidence type="ECO:0000313" key="1">
    <source>
        <dbReference type="EMBL" id="KKL93520.1"/>
    </source>
</evidence>
<reference evidence="1" key="1">
    <citation type="journal article" date="2015" name="Nature">
        <title>Complex archaea that bridge the gap between prokaryotes and eukaryotes.</title>
        <authorList>
            <person name="Spang A."/>
            <person name="Saw J.H."/>
            <person name="Jorgensen S.L."/>
            <person name="Zaremba-Niedzwiedzka K."/>
            <person name="Martijn J."/>
            <person name="Lind A.E."/>
            <person name="van Eijk R."/>
            <person name="Schleper C."/>
            <person name="Guy L."/>
            <person name="Ettema T.J."/>
        </authorList>
    </citation>
    <scope>NUCLEOTIDE SEQUENCE</scope>
</reference>
<gene>
    <name evidence="1" type="ORF">LCGC14_1873880</name>
</gene>
<name>A0A0F9II81_9ZZZZ</name>
<dbReference type="EMBL" id="LAZR01019165">
    <property type="protein sequence ID" value="KKL93520.1"/>
    <property type="molecule type" value="Genomic_DNA"/>
</dbReference>
<accession>A0A0F9II81</accession>
<proteinExistence type="predicted"/>
<sequence length="56" mass="6324">MKKLISVAMLITILLTTTYALSATKTFEREYTYRANDADSKLTSRAIALEQVKRAL</sequence>
<comment type="caution">
    <text evidence="1">The sequence shown here is derived from an EMBL/GenBank/DDBJ whole genome shotgun (WGS) entry which is preliminary data.</text>
</comment>
<organism evidence="1">
    <name type="scientific">marine sediment metagenome</name>
    <dbReference type="NCBI Taxonomy" id="412755"/>
    <lineage>
        <taxon>unclassified sequences</taxon>
        <taxon>metagenomes</taxon>
        <taxon>ecological metagenomes</taxon>
    </lineage>
</organism>